<accession>A0A6J4NAF8</accession>
<gene>
    <name evidence="2" type="ORF">AVDCRST_MAG21-1497</name>
</gene>
<organism evidence="2">
    <name type="scientific">uncultured Nocardioidaceae bacterium</name>
    <dbReference type="NCBI Taxonomy" id="253824"/>
    <lineage>
        <taxon>Bacteria</taxon>
        <taxon>Bacillati</taxon>
        <taxon>Actinomycetota</taxon>
        <taxon>Actinomycetes</taxon>
        <taxon>Propionibacteriales</taxon>
        <taxon>Nocardioidaceae</taxon>
        <taxon>environmental samples</taxon>
    </lineage>
</organism>
<dbReference type="Gene3D" id="1.20.120.20">
    <property type="entry name" value="Apolipoprotein"/>
    <property type="match status" value="1"/>
</dbReference>
<dbReference type="EMBL" id="CADCUL010000137">
    <property type="protein sequence ID" value="CAA9377333.1"/>
    <property type="molecule type" value="Genomic_DNA"/>
</dbReference>
<proteinExistence type="predicted"/>
<feature type="compositionally biased region" description="Polar residues" evidence="1">
    <location>
        <begin position="141"/>
        <end position="151"/>
    </location>
</feature>
<reference evidence="2" key="1">
    <citation type="submission" date="2020-02" db="EMBL/GenBank/DDBJ databases">
        <authorList>
            <person name="Meier V. D."/>
        </authorList>
    </citation>
    <scope>NUCLEOTIDE SEQUENCE</scope>
    <source>
        <strain evidence="2">AVDCRST_MAG21</strain>
    </source>
</reference>
<evidence type="ECO:0000256" key="1">
    <source>
        <dbReference type="SAM" id="MobiDB-lite"/>
    </source>
</evidence>
<evidence type="ECO:0000313" key="2">
    <source>
        <dbReference type="EMBL" id="CAA9377333.1"/>
    </source>
</evidence>
<name>A0A6J4NAF8_9ACTN</name>
<dbReference type="AlphaFoldDB" id="A0A6J4NAF8"/>
<feature type="region of interest" description="Disordered" evidence="1">
    <location>
        <begin position="138"/>
        <end position="226"/>
    </location>
</feature>
<protein>
    <submittedName>
        <fullName evidence="2">Uncharacterized protein</fullName>
    </submittedName>
</protein>
<feature type="compositionally biased region" description="Basic residues" evidence="1">
    <location>
        <begin position="1"/>
        <end position="11"/>
    </location>
</feature>
<sequence length="226" mass="22949">MAKTSAGRKARSVAEDARDSVVPAAESAFNAIGTAAETAFDAIGTATEQTFDSTKDKVGPVIEDARDRLAPVVGDAQAKIAPVVAAAVLTGRRKGRVVAERVGIVEKKKSHKLRNLLVTLGLGGVAAFVYAKLAGKDTDPAWTSSRDSAATDSPRHAASPVAEEPSDDSSAATGVTGTVVGTSEAAAADEPVSGSDTAPTAPFPSEETAESPVPTTPDQPLQSKDV</sequence>
<feature type="region of interest" description="Disordered" evidence="1">
    <location>
        <begin position="1"/>
        <end position="20"/>
    </location>
</feature>
<feature type="compositionally biased region" description="Polar residues" evidence="1">
    <location>
        <begin position="216"/>
        <end position="226"/>
    </location>
</feature>
<feature type="compositionally biased region" description="Low complexity" evidence="1">
    <location>
        <begin position="169"/>
        <end position="188"/>
    </location>
</feature>